<proteinExistence type="predicted"/>
<dbReference type="Proteomes" id="UP000534783">
    <property type="component" value="Unassembled WGS sequence"/>
</dbReference>
<protein>
    <submittedName>
        <fullName evidence="1">DUF1059 domain-containing protein</fullName>
    </submittedName>
</protein>
<evidence type="ECO:0000313" key="1">
    <source>
        <dbReference type="EMBL" id="NKE72350.1"/>
    </source>
</evidence>
<sequence>MKTISCRDAGIDCDFVARGNTADEVMKAAAEHGRQKHGMTNIPPDLQQKMRSLIREEKQAV</sequence>
<dbReference type="Pfam" id="PF06348">
    <property type="entry name" value="DUF1059"/>
    <property type="match status" value="1"/>
</dbReference>
<evidence type="ECO:0000313" key="2">
    <source>
        <dbReference type="Proteomes" id="UP000534783"/>
    </source>
</evidence>
<dbReference type="InterPro" id="IPR009409">
    <property type="entry name" value="DUF1059"/>
</dbReference>
<organism evidence="1 2">
    <name type="scientific">Candidatus Manganitrophus noduliformans</name>
    <dbReference type="NCBI Taxonomy" id="2606439"/>
    <lineage>
        <taxon>Bacteria</taxon>
        <taxon>Pseudomonadati</taxon>
        <taxon>Nitrospirota</taxon>
        <taxon>Nitrospiria</taxon>
        <taxon>Candidatus Troglogloeales</taxon>
        <taxon>Candidatus Manganitrophaceae</taxon>
        <taxon>Candidatus Manganitrophus</taxon>
    </lineage>
</organism>
<gene>
    <name evidence="1" type="ORF">MNODULE_16490</name>
</gene>
<dbReference type="EMBL" id="VTOW01000003">
    <property type="protein sequence ID" value="NKE72350.1"/>
    <property type="molecule type" value="Genomic_DNA"/>
</dbReference>
<keyword evidence="2" id="KW-1185">Reference proteome</keyword>
<reference evidence="1 2" key="1">
    <citation type="journal article" date="2020" name="Nature">
        <title>Bacterial chemolithoautotrophy via manganese oxidation.</title>
        <authorList>
            <person name="Yu H."/>
            <person name="Leadbetter J.R."/>
        </authorList>
    </citation>
    <scope>NUCLEOTIDE SEQUENCE [LARGE SCALE GENOMIC DNA]</scope>
    <source>
        <strain evidence="1 2">Mn-1</strain>
    </source>
</reference>
<accession>A0A7X6DS39</accession>
<dbReference type="AlphaFoldDB" id="A0A7X6DS39"/>
<dbReference type="RefSeq" id="WP_168061901.1">
    <property type="nucleotide sequence ID" value="NZ_VTOW01000003.1"/>
</dbReference>
<name>A0A7X6DS39_9BACT</name>
<comment type="caution">
    <text evidence="1">The sequence shown here is derived from an EMBL/GenBank/DDBJ whole genome shotgun (WGS) entry which is preliminary data.</text>
</comment>